<evidence type="ECO:0000313" key="2">
    <source>
        <dbReference type="Proteomes" id="UP001521209"/>
    </source>
</evidence>
<comment type="caution">
    <text evidence="1">The sequence shown here is derived from an EMBL/GenBank/DDBJ whole genome shotgun (WGS) entry which is preliminary data.</text>
</comment>
<dbReference type="RefSeq" id="WP_235705616.1">
    <property type="nucleotide sequence ID" value="NZ_JAKGBZ010000047.1"/>
</dbReference>
<dbReference type="EMBL" id="JAKGBZ010000047">
    <property type="protein sequence ID" value="MCF3948330.1"/>
    <property type="molecule type" value="Genomic_DNA"/>
</dbReference>
<evidence type="ECO:0000313" key="1">
    <source>
        <dbReference type="EMBL" id="MCF3948330.1"/>
    </source>
</evidence>
<dbReference type="Proteomes" id="UP001521209">
    <property type="component" value="Unassembled WGS sequence"/>
</dbReference>
<name>A0ABS9DZZ4_9PROT</name>
<dbReference type="InterPro" id="IPR025528">
    <property type="entry name" value="BrnA_antitoxin"/>
</dbReference>
<protein>
    <submittedName>
        <fullName evidence="1">BrnA antitoxin family protein</fullName>
    </submittedName>
</protein>
<proteinExistence type="predicted"/>
<organism evidence="1 2">
    <name type="scientific">Acidiphilium iwatense</name>
    <dbReference type="NCBI Taxonomy" id="768198"/>
    <lineage>
        <taxon>Bacteria</taxon>
        <taxon>Pseudomonadati</taxon>
        <taxon>Pseudomonadota</taxon>
        <taxon>Alphaproteobacteria</taxon>
        <taxon>Acetobacterales</taxon>
        <taxon>Acidocellaceae</taxon>
        <taxon>Acidiphilium</taxon>
    </lineage>
</organism>
<sequence length="95" mass="11011">MKKGISKLTGQQKAELEALASMPDDQINTQAVPEQRDWRDAQRGVFFRPMKQQITLRLDADLIFWFKTRIGDGYQTSINNALREYIAHHAHETQP</sequence>
<dbReference type="Pfam" id="PF14384">
    <property type="entry name" value="BrnA_antitoxin"/>
    <property type="match status" value="1"/>
</dbReference>
<gene>
    <name evidence="1" type="ORF">L2A60_16785</name>
</gene>
<keyword evidence="2" id="KW-1185">Reference proteome</keyword>
<accession>A0ABS9DZZ4</accession>
<reference evidence="1 2" key="1">
    <citation type="submission" date="2022-01" db="EMBL/GenBank/DDBJ databases">
        <authorList>
            <person name="Won M."/>
            <person name="Kim S.-J."/>
            <person name="Kwon S.-W."/>
        </authorList>
    </citation>
    <scope>NUCLEOTIDE SEQUENCE [LARGE SCALE GENOMIC DNA]</scope>
    <source>
        <strain evidence="1 2">KCTC 23505</strain>
    </source>
</reference>